<accession>A0ABS1U5V8</accession>
<organism evidence="2 3">
    <name type="scientific">Belnapia arida</name>
    <dbReference type="NCBI Taxonomy" id="2804533"/>
    <lineage>
        <taxon>Bacteria</taxon>
        <taxon>Pseudomonadati</taxon>
        <taxon>Pseudomonadota</taxon>
        <taxon>Alphaproteobacteria</taxon>
        <taxon>Acetobacterales</taxon>
        <taxon>Roseomonadaceae</taxon>
        <taxon>Belnapia</taxon>
    </lineage>
</organism>
<proteinExistence type="predicted"/>
<feature type="region of interest" description="Disordered" evidence="1">
    <location>
        <begin position="71"/>
        <end position="96"/>
    </location>
</feature>
<evidence type="ECO:0000313" key="2">
    <source>
        <dbReference type="EMBL" id="MBL6080048.1"/>
    </source>
</evidence>
<feature type="compositionally biased region" description="Basic residues" evidence="1">
    <location>
        <begin position="85"/>
        <end position="96"/>
    </location>
</feature>
<keyword evidence="3" id="KW-1185">Reference proteome</keyword>
<evidence type="ECO:0000256" key="1">
    <source>
        <dbReference type="SAM" id="MobiDB-lite"/>
    </source>
</evidence>
<dbReference type="Proteomes" id="UP000660885">
    <property type="component" value="Unassembled WGS sequence"/>
</dbReference>
<gene>
    <name evidence="2" type="ORF">JMJ56_18665</name>
</gene>
<comment type="caution">
    <text evidence="2">The sequence shown here is derived from an EMBL/GenBank/DDBJ whole genome shotgun (WGS) entry which is preliminary data.</text>
</comment>
<protein>
    <submittedName>
        <fullName evidence="2">Uncharacterized protein</fullName>
    </submittedName>
</protein>
<dbReference type="EMBL" id="JAETWB010000010">
    <property type="protein sequence ID" value="MBL6080048.1"/>
    <property type="molecule type" value="Genomic_DNA"/>
</dbReference>
<reference evidence="2 3" key="1">
    <citation type="submission" date="2021-01" db="EMBL/GenBank/DDBJ databases">
        <title>Belnapia mucosa sp. nov. and Belnapia arida sp. nov., isolated from the Tabernas Desert (Almeria, Spain).</title>
        <authorList>
            <person name="Molina-Menor E."/>
            <person name="Vidal-Verdu A."/>
            <person name="Calonge A."/>
            <person name="Satari L."/>
            <person name="Pereto J."/>
            <person name="Porcar M."/>
        </authorList>
    </citation>
    <scope>NUCLEOTIDE SEQUENCE [LARGE SCALE GENOMIC DNA]</scope>
    <source>
        <strain evidence="2 3">T18</strain>
    </source>
</reference>
<sequence>MMDEIERTSQDASRTIEQTAAVLEQAKSMLSKGEAALREAGAQPGELRTRLLEKLPSAKGLLEYAEQQLKEEIERDLPQQSAPARHSRPRPARQMV</sequence>
<evidence type="ECO:0000313" key="3">
    <source>
        <dbReference type="Proteomes" id="UP000660885"/>
    </source>
</evidence>
<name>A0ABS1U5V8_9PROT</name>